<dbReference type="InParanoid" id="A0A1D3DB55"/>
<evidence type="ECO:0000313" key="1">
    <source>
        <dbReference type="EMBL" id="OEH80677.1"/>
    </source>
</evidence>
<dbReference type="EMBL" id="JROU02000015">
    <property type="protein sequence ID" value="OEH80677.1"/>
    <property type="molecule type" value="Genomic_DNA"/>
</dbReference>
<reference evidence="1 2" key="1">
    <citation type="journal article" date="2016" name="BMC Genomics">
        <title>Comparative genomics reveals Cyclospora cayetanensis possesses coccidia-like metabolism and invasion components but unique surface antigens.</title>
        <authorList>
            <person name="Liu S."/>
            <person name="Wang L."/>
            <person name="Zheng H."/>
            <person name="Xu Z."/>
            <person name="Roellig D.M."/>
            <person name="Li N."/>
            <person name="Frace M.A."/>
            <person name="Tang K."/>
            <person name="Arrowood M.J."/>
            <person name="Moss D.M."/>
            <person name="Zhang L."/>
            <person name="Feng Y."/>
            <person name="Xiao L."/>
        </authorList>
    </citation>
    <scope>NUCLEOTIDE SEQUENCE [LARGE SCALE GENOMIC DNA]</scope>
    <source>
        <strain evidence="1 2">CHN_HEN01</strain>
    </source>
</reference>
<gene>
    <name evidence="1" type="ORF">cyc_05472</name>
</gene>
<organism evidence="1 2">
    <name type="scientific">Cyclospora cayetanensis</name>
    <dbReference type="NCBI Taxonomy" id="88456"/>
    <lineage>
        <taxon>Eukaryota</taxon>
        <taxon>Sar</taxon>
        <taxon>Alveolata</taxon>
        <taxon>Apicomplexa</taxon>
        <taxon>Conoidasida</taxon>
        <taxon>Coccidia</taxon>
        <taxon>Eucoccidiorida</taxon>
        <taxon>Eimeriorina</taxon>
        <taxon>Eimeriidae</taxon>
        <taxon>Cyclospora</taxon>
    </lineage>
</organism>
<dbReference type="VEuPathDB" id="ToxoDB:cyc_05472"/>
<proteinExistence type="predicted"/>
<comment type="caution">
    <text evidence="1">The sequence shown here is derived from an EMBL/GenBank/DDBJ whole genome shotgun (WGS) entry which is preliminary data.</text>
</comment>
<sequence length="222" mass="24669">MPPFTAICFGPAPSLSRFLGSSFRHFCPPFRQQGVWPRSRIHAACPSGFLASSTRPRPLLSHPSPLTLSAASRVLSPFSPGRLLTSSASLPRPFCLRFRPVHAARPRKVSLPASYFDSPCFAVSFEALNEAWEVTFFENNKRSSKPFPVKKWGVFAAKKEAVAFADAMKVRSFFKRQRAAFRLLVIQAPYQVNKEEWRAGGHRVAGHVCSSLSLALLLAFAF</sequence>
<keyword evidence="2" id="KW-1185">Reference proteome</keyword>
<dbReference type="AlphaFoldDB" id="A0A1D3DB55"/>
<dbReference type="Proteomes" id="UP000095192">
    <property type="component" value="Unassembled WGS sequence"/>
</dbReference>
<dbReference type="Gene3D" id="1.20.5.2050">
    <property type="match status" value="1"/>
</dbReference>
<dbReference type="VEuPathDB" id="ToxoDB:LOC113146677"/>
<accession>A0A1D3DB55</accession>
<evidence type="ECO:0000313" key="2">
    <source>
        <dbReference type="Proteomes" id="UP000095192"/>
    </source>
</evidence>
<name>A0A1D3DB55_9EIME</name>
<protein>
    <submittedName>
        <fullName evidence="1">AP2 domain transcription factor ap2viib-2</fullName>
    </submittedName>
</protein>